<organism evidence="7 8">
    <name type="scientific">Cladophialophora carrionii</name>
    <dbReference type="NCBI Taxonomy" id="86049"/>
    <lineage>
        <taxon>Eukaryota</taxon>
        <taxon>Fungi</taxon>
        <taxon>Dikarya</taxon>
        <taxon>Ascomycota</taxon>
        <taxon>Pezizomycotina</taxon>
        <taxon>Eurotiomycetes</taxon>
        <taxon>Chaetothyriomycetidae</taxon>
        <taxon>Chaetothyriales</taxon>
        <taxon>Herpotrichiellaceae</taxon>
        <taxon>Cladophialophora</taxon>
    </lineage>
</organism>
<feature type="compositionally biased region" description="Basic residues" evidence="5">
    <location>
        <begin position="19"/>
        <end position="33"/>
    </location>
</feature>
<feature type="compositionally biased region" description="Polar residues" evidence="5">
    <location>
        <begin position="1"/>
        <end position="10"/>
    </location>
</feature>
<dbReference type="PROSITE" id="PS00463">
    <property type="entry name" value="ZN2_CY6_FUNGAL_1"/>
    <property type="match status" value="1"/>
</dbReference>
<feature type="region of interest" description="Disordered" evidence="5">
    <location>
        <begin position="1"/>
        <end position="36"/>
    </location>
</feature>
<accession>A0A1C1CM60</accession>
<evidence type="ECO:0000256" key="5">
    <source>
        <dbReference type="SAM" id="MobiDB-lite"/>
    </source>
</evidence>
<dbReference type="InterPro" id="IPR036864">
    <property type="entry name" value="Zn2-C6_fun-type_DNA-bd_sf"/>
</dbReference>
<dbReference type="eggNOG" id="ENOG502S5RK">
    <property type="taxonomic scope" value="Eukaryota"/>
</dbReference>
<keyword evidence="8" id="KW-1185">Reference proteome</keyword>
<dbReference type="AlphaFoldDB" id="A0A1C1CM60"/>
<keyword evidence="1" id="KW-0805">Transcription regulation</keyword>
<name>A0A1C1CM60_9EURO</name>
<dbReference type="SMART" id="SM00066">
    <property type="entry name" value="GAL4"/>
    <property type="match status" value="1"/>
</dbReference>
<evidence type="ECO:0000313" key="7">
    <source>
        <dbReference type="EMBL" id="OCT49635.1"/>
    </source>
</evidence>
<evidence type="ECO:0000313" key="8">
    <source>
        <dbReference type="Proteomes" id="UP000094526"/>
    </source>
</evidence>
<gene>
    <name evidence="7" type="ORF">CLCR_07302</name>
</gene>
<dbReference type="PROSITE" id="PS50048">
    <property type="entry name" value="ZN2_CY6_FUNGAL_2"/>
    <property type="match status" value="1"/>
</dbReference>
<dbReference type="GO" id="GO:0003677">
    <property type="term" value="F:DNA binding"/>
    <property type="evidence" value="ECO:0007669"/>
    <property type="project" value="UniProtKB-KW"/>
</dbReference>
<feature type="domain" description="Zn(2)-C6 fungal-type" evidence="6">
    <location>
        <begin position="40"/>
        <end position="70"/>
    </location>
</feature>
<dbReference type="GO" id="GO:0000981">
    <property type="term" value="F:DNA-binding transcription factor activity, RNA polymerase II-specific"/>
    <property type="evidence" value="ECO:0007669"/>
    <property type="project" value="InterPro"/>
</dbReference>
<dbReference type="InterPro" id="IPR001138">
    <property type="entry name" value="Zn2Cys6_DnaBD"/>
</dbReference>
<dbReference type="STRING" id="86049.A0A1C1CM60"/>
<proteinExistence type="predicted"/>
<sequence length="383" mass="42519">MPGPSESQPIINAETGGRIAKKRTQHSTGRRKRDPYTTHACNRCRAAKVRCDGRLPCTPCAARDPSTCHYSAQYLPTFLVEERQPEDTERPLPSLEATNRPARTGFRRDNEDSFHTSLLALLEQQGQRLDLLTGQMVMLTGAQKLSGRPSSREHGSERTRKRALPLLHSQTSSLFCINVIDSAAQQFDGSYKPPSQLGPMPPSAPSPFWIIQGEIIDGGWSDMTASDASDTPKSASHMNLPQILSPSSMIYPLEELDDNKIMQTIESYGILEGLMYPIVDTANVMRIAECLTAARARYSNQWPPEFQTFELCQSELTILKLVLATGLLTEGDMHNTMALRLFQSVHSEVESMLWSDAVDLKDLVAMTLTVMAPSTELQPLNKD</sequence>
<dbReference type="OrthoDB" id="39175at2759"/>
<keyword evidence="3" id="KW-0804">Transcription</keyword>
<dbReference type="CDD" id="cd00067">
    <property type="entry name" value="GAL4"/>
    <property type="match status" value="1"/>
</dbReference>
<evidence type="ECO:0000259" key="6">
    <source>
        <dbReference type="PROSITE" id="PS50048"/>
    </source>
</evidence>
<reference evidence="8" key="1">
    <citation type="submission" date="2015-07" db="EMBL/GenBank/DDBJ databases">
        <authorList>
            <person name="Teixeira M.M."/>
            <person name="Souza R.C."/>
            <person name="Almeida L.G."/>
            <person name="Vicente V.A."/>
            <person name="de Hoog S."/>
            <person name="Bocca A.L."/>
            <person name="de Almeida S.R."/>
            <person name="Vasconcelos A.T."/>
            <person name="Felipe M.S."/>
        </authorList>
    </citation>
    <scope>NUCLEOTIDE SEQUENCE [LARGE SCALE GENOMIC DNA]</scope>
    <source>
        <strain evidence="8">KSF</strain>
    </source>
</reference>
<evidence type="ECO:0000256" key="3">
    <source>
        <dbReference type="ARBA" id="ARBA00023163"/>
    </source>
</evidence>
<dbReference type="PANTHER" id="PTHR46910">
    <property type="entry name" value="TRANSCRIPTION FACTOR PDR1"/>
    <property type="match status" value="1"/>
</dbReference>
<dbReference type="Pfam" id="PF00172">
    <property type="entry name" value="Zn_clus"/>
    <property type="match status" value="1"/>
</dbReference>
<protein>
    <recommendedName>
        <fullName evidence="6">Zn(2)-C6 fungal-type domain-containing protein</fullName>
    </recommendedName>
</protein>
<comment type="caution">
    <text evidence="7">The sequence shown here is derived from an EMBL/GenBank/DDBJ whole genome shotgun (WGS) entry which is preliminary data.</text>
</comment>
<dbReference type="VEuPathDB" id="FungiDB:CLCR_07302"/>
<evidence type="ECO:0000256" key="4">
    <source>
        <dbReference type="ARBA" id="ARBA00023242"/>
    </source>
</evidence>
<dbReference type="InterPro" id="IPR050987">
    <property type="entry name" value="AtrR-like"/>
</dbReference>
<dbReference type="EMBL" id="LGRB01000010">
    <property type="protein sequence ID" value="OCT49635.1"/>
    <property type="molecule type" value="Genomic_DNA"/>
</dbReference>
<evidence type="ECO:0000256" key="1">
    <source>
        <dbReference type="ARBA" id="ARBA00023015"/>
    </source>
</evidence>
<dbReference type="GO" id="GO:0008270">
    <property type="term" value="F:zinc ion binding"/>
    <property type="evidence" value="ECO:0007669"/>
    <property type="project" value="InterPro"/>
</dbReference>
<dbReference type="SUPFAM" id="SSF57701">
    <property type="entry name" value="Zn2/Cys6 DNA-binding domain"/>
    <property type="match status" value="1"/>
</dbReference>
<dbReference type="PANTHER" id="PTHR46910:SF13">
    <property type="entry name" value="SPECIFIC TRANSCRIPTION FACTOR, PUTATIVE (AFU_ORTHOLOGUE AFUA_4G06190)-RELATED"/>
    <property type="match status" value="1"/>
</dbReference>
<dbReference type="VEuPathDB" id="FungiDB:G647_09881"/>
<evidence type="ECO:0000256" key="2">
    <source>
        <dbReference type="ARBA" id="ARBA00023125"/>
    </source>
</evidence>
<keyword evidence="2" id="KW-0238">DNA-binding</keyword>
<dbReference type="Proteomes" id="UP000094526">
    <property type="component" value="Unassembled WGS sequence"/>
</dbReference>
<dbReference type="Gene3D" id="4.10.240.10">
    <property type="entry name" value="Zn(2)-C6 fungal-type DNA-binding domain"/>
    <property type="match status" value="1"/>
</dbReference>
<keyword evidence="4" id="KW-0539">Nucleus</keyword>
<feature type="region of interest" description="Disordered" evidence="5">
    <location>
        <begin position="83"/>
        <end position="109"/>
    </location>
</feature>